<evidence type="ECO:0000256" key="5">
    <source>
        <dbReference type="HAMAP-Rule" id="MF_00378"/>
    </source>
</evidence>
<dbReference type="HAMAP" id="MF_00378">
    <property type="entry name" value="Exonuc_7_L"/>
    <property type="match status" value="1"/>
</dbReference>
<comment type="function">
    <text evidence="5">Bidirectionally degrades single-stranded DNA into large acid-insoluble oligonucleotides, which are then degraded further into small acid-soluble oligonucleotides.</text>
</comment>
<evidence type="ECO:0000256" key="6">
    <source>
        <dbReference type="RuleBase" id="RU004355"/>
    </source>
</evidence>
<comment type="similarity">
    <text evidence="5 6">Belongs to the XseA family.</text>
</comment>
<dbReference type="GO" id="GO:0009318">
    <property type="term" value="C:exodeoxyribonuclease VII complex"/>
    <property type="evidence" value="ECO:0007669"/>
    <property type="project" value="UniProtKB-UniRule"/>
</dbReference>
<dbReference type="AlphaFoldDB" id="A0A5Q4VEM2"/>
<name>A0A5Q4VEM2_9BACT</name>
<evidence type="ECO:0000313" key="10">
    <source>
        <dbReference type="Proteomes" id="UP000321899"/>
    </source>
</evidence>
<keyword evidence="1 5" id="KW-0963">Cytoplasm</keyword>
<keyword evidence="2 5" id="KW-0540">Nuclease</keyword>
<dbReference type="RefSeq" id="WP_139446828.1">
    <property type="nucleotide sequence ID" value="NZ_VDMB01000004.1"/>
</dbReference>
<dbReference type="InterPro" id="IPR020579">
    <property type="entry name" value="Exonuc_VII_lsu_C"/>
</dbReference>
<reference evidence="9 10" key="1">
    <citation type="submission" date="2019-06" db="EMBL/GenBank/DDBJ databases">
        <title>Desulfobotulus mexicanus sp. nov., a novel sulfate-reducing bacterium isolated from the sediment of an alkaline crater lake in Mexico.</title>
        <authorList>
            <person name="Hirschler-Rea A."/>
        </authorList>
    </citation>
    <scope>NUCLEOTIDE SEQUENCE [LARGE SCALE GENOMIC DNA]</scope>
    <source>
        <strain evidence="9 10">PAR22N</strain>
    </source>
</reference>
<protein>
    <recommendedName>
        <fullName evidence="5">Exodeoxyribonuclease 7 large subunit</fullName>
        <ecNumber evidence="5">3.1.11.6</ecNumber>
    </recommendedName>
    <alternativeName>
        <fullName evidence="5">Exodeoxyribonuclease VII large subunit</fullName>
        <shortName evidence="5">Exonuclease VII large subunit</shortName>
    </alternativeName>
</protein>
<evidence type="ECO:0000256" key="4">
    <source>
        <dbReference type="ARBA" id="ARBA00022839"/>
    </source>
</evidence>
<keyword evidence="3 5" id="KW-0378">Hydrolase</keyword>
<comment type="subunit">
    <text evidence="5">Heterooligomer composed of large and small subunits.</text>
</comment>
<proteinExistence type="inferred from homology"/>
<dbReference type="PANTHER" id="PTHR30008:SF0">
    <property type="entry name" value="EXODEOXYRIBONUCLEASE 7 LARGE SUBUNIT"/>
    <property type="match status" value="1"/>
</dbReference>
<evidence type="ECO:0000256" key="1">
    <source>
        <dbReference type="ARBA" id="ARBA00022490"/>
    </source>
</evidence>
<feature type="domain" description="Exonuclease VII large subunit C-terminal" evidence="7">
    <location>
        <begin position="130"/>
        <end position="443"/>
    </location>
</feature>
<evidence type="ECO:0000259" key="8">
    <source>
        <dbReference type="Pfam" id="PF13742"/>
    </source>
</evidence>
<dbReference type="EC" id="3.1.11.6" evidence="5"/>
<dbReference type="Pfam" id="PF13742">
    <property type="entry name" value="tRNA_anti_2"/>
    <property type="match status" value="1"/>
</dbReference>
<keyword evidence="10" id="KW-1185">Reference proteome</keyword>
<dbReference type="GO" id="GO:0006308">
    <property type="term" value="P:DNA catabolic process"/>
    <property type="evidence" value="ECO:0007669"/>
    <property type="project" value="UniProtKB-UniRule"/>
</dbReference>
<dbReference type="PANTHER" id="PTHR30008">
    <property type="entry name" value="EXODEOXYRIBONUCLEASE 7 LARGE SUBUNIT"/>
    <property type="match status" value="1"/>
</dbReference>
<comment type="caution">
    <text evidence="9">The sequence shown here is derived from an EMBL/GenBank/DDBJ whole genome shotgun (WGS) entry which is preliminary data.</text>
</comment>
<organism evidence="9 10">
    <name type="scientific">Desulfobotulus mexicanus</name>
    <dbReference type="NCBI Taxonomy" id="2586642"/>
    <lineage>
        <taxon>Bacteria</taxon>
        <taxon>Pseudomonadati</taxon>
        <taxon>Thermodesulfobacteriota</taxon>
        <taxon>Desulfobacteria</taxon>
        <taxon>Desulfobacterales</taxon>
        <taxon>Desulfobacteraceae</taxon>
        <taxon>Desulfobotulus</taxon>
    </lineage>
</organism>
<feature type="domain" description="OB-fold nucleic acid binding" evidence="8">
    <location>
        <begin position="15"/>
        <end position="106"/>
    </location>
</feature>
<sequence>MGTEFSGKDVRKIHTISELTSDIRSRLESAYPFVWIVGEISNLSRPSSGHLYFSLKDNTSQIAALMFRGQNRQLRFQPENGLKVTGFGRITVYPPRGSYQIILEYLEPAGAGSLQLAFEQLKRRLEVEGLFDPVHKKPLPFLPQRISLVTSPDGAALHDMLKVFKHRYPNLHIEVAPVPVQGEGAEGQIAAALRKINGLNRSDLIILARGGGSLEDLAAFNSEDVARAVFDSEIPVITGIGHETDFTIADFTADYRASTPTAAAESAVPVKERLKTEIINSRSHLCAAFKNHLNRLRSKNQNMQEKLLHPRRSLVLSRMRLDETEEKLMRRFKRLISWKKQQLGWTEKAISPAPLFYRLEQKRIYHAQVHKMLHFYQSEDILRKRIASENMKHRLLNLSPFAVLERGYAVARKLPEKYIIKETENLSLGDSIEIQLARGFIRCRIEEMDHGKKKL</sequence>
<evidence type="ECO:0000313" key="9">
    <source>
        <dbReference type="EMBL" id="TYT75386.1"/>
    </source>
</evidence>
<dbReference type="InterPro" id="IPR025824">
    <property type="entry name" value="OB-fold_nuc-bd_dom"/>
</dbReference>
<comment type="subcellular location">
    <subcellularLocation>
        <location evidence="5 6">Cytoplasm</location>
    </subcellularLocation>
</comment>
<dbReference type="Proteomes" id="UP000321899">
    <property type="component" value="Unassembled WGS sequence"/>
</dbReference>
<dbReference type="GO" id="GO:0005737">
    <property type="term" value="C:cytoplasm"/>
    <property type="evidence" value="ECO:0007669"/>
    <property type="project" value="UniProtKB-SubCell"/>
</dbReference>
<dbReference type="GO" id="GO:0003676">
    <property type="term" value="F:nucleic acid binding"/>
    <property type="evidence" value="ECO:0007669"/>
    <property type="project" value="InterPro"/>
</dbReference>
<dbReference type="GO" id="GO:0008855">
    <property type="term" value="F:exodeoxyribonuclease VII activity"/>
    <property type="evidence" value="ECO:0007669"/>
    <property type="project" value="UniProtKB-UniRule"/>
</dbReference>
<evidence type="ECO:0000256" key="2">
    <source>
        <dbReference type="ARBA" id="ARBA00022722"/>
    </source>
</evidence>
<gene>
    <name evidence="5 9" type="primary">xseA</name>
    <name evidence="9" type="ORF">FIM25_04695</name>
</gene>
<dbReference type="EMBL" id="VDMB01000004">
    <property type="protein sequence ID" value="TYT75386.1"/>
    <property type="molecule type" value="Genomic_DNA"/>
</dbReference>
<evidence type="ECO:0000259" key="7">
    <source>
        <dbReference type="Pfam" id="PF02601"/>
    </source>
</evidence>
<dbReference type="CDD" id="cd04489">
    <property type="entry name" value="ExoVII_LU_OBF"/>
    <property type="match status" value="1"/>
</dbReference>
<keyword evidence="4 5" id="KW-0269">Exonuclease</keyword>
<dbReference type="Pfam" id="PF02601">
    <property type="entry name" value="Exonuc_VII_L"/>
    <property type="match status" value="1"/>
</dbReference>
<dbReference type="InterPro" id="IPR003753">
    <property type="entry name" value="Exonuc_VII_L"/>
</dbReference>
<dbReference type="NCBIfam" id="TIGR00237">
    <property type="entry name" value="xseA"/>
    <property type="match status" value="1"/>
</dbReference>
<evidence type="ECO:0000256" key="3">
    <source>
        <dbReference type="ARBA" id="ARBA00022801"/>
    </source>
</evidence>
<comment type="catalytic activity">
    <reaction evidence="5 6">
        <text>Exonucleolytic cleavage in either 5'- to 3'- or 3'- to 5'-direction to yield nucleoside 5'-phosphates.</text>
        <dbReference type="EC" id="3.1.11.6"/>
    </reaction>
</comment>
<dbReference type="OrthoDB" id="9802795at2"/>
<accession>A0A5Q4VEM2</accession>